<evidence type="ECO:0000256" key="6">
    <source>
        <dbReference type="HAMAP-Rule" id="MF_01518"/>
    </source>
</evidence>
<dbReference type="NCBIfam" id="TIGR01178">
    <property type="entry name" value="ade"/>
    <property type="match status" value="1"/>
</dbReference>
<dbReference type="InterPro" id="IPR011059">
    <property type="entry name" value="Metal-dep_hydrolase_composite"/>
</dbReference>
<proteinExistence type="inferred from homology"/>
<dbReference type="CDD" id="cd01295">
    <property type="entry name" value="AdeC"/>
    <property type="match status" value="1"/>
</dbReference>
<gene>
    <name evidence="6 9" type="primary">ade</name>
    <name evidence="9" type="ORF">EBB54_07520</name>
</gene>
<evidence type="ECO:0000256" key="4">
    <source>
        <dbReference type="ARBA" id="ARBA00023211"/>
    </source>
</evidence>
<dbReference type="InterPro" id="IPR006680">
    <property type="entry name" value="Amidohydro-rel"/>
</dbReference>
<keyword evidence="10" id="KW-1185">Reference proteome</keyword>
<keyword evidence="3 6" id="KW-0378">Hydrolase</keyword>
<dbReference type="PANTHER" id="PTHR11113">
    <property type="entry name" value="N-ACETYLGLUCOSAMINE-6-PHOSPHATE DEACETYLASE"/>
    <property type="match status" value="1"/>
</dbReference>
<dbReference type="SUPFAM" id="SSF51338">
    <property type="entry name" value="Composite domain of metallo-dependent hydrolases"/>
    <property type="match status" value="1"/>
</dbReference>
<dbReference type="InterPro" id="IPR026912">
    <property type="entry name" value="Adenine_deam_C"/>
</dbReference>
<organism evidence="9 10">
    <name type="scientific">Schaedlerella arabinosiphila</name>
    <dbReference type="NCBI Taxonomy" id="2044587"/>
    <lineage>
        <taxon>Bacteria</taxon>
        <taxon>Bacillati</taxon>
        <taxon>Bacillota</taxon>
        <taxon>Clostridia</taxon>
        <taxon>Lachnospirales</taxon>
        <taxon>Lachnospiraceae</taxon>
        <taxon>Schaedlerella</taxon>
    </lineage>
</organism>
<evidence type="ECO:0000256" key="1">
    <source>
        <dbReference type="ARBA" id="ARBA00006773"/>
    </source>
</evidence>
<dbReference type="GO" id="GO:0006146">
    <property type="term" value="P:adenine catabolic process"/>
    <property type="evidence" value="ECO:0007669"/>
    <property type="project" value="InterPro"/>
</dbReference>
<accession>A0A426DR79</accession>
<protein>
    <recommendedName>
        <fullName evidence="2 6">Adenine deaminase</fullName>
        <shortName evidence="6">Adenase</shortName>
        <shortName evidence="6">Adenine aminase</shortName>
        <ecNumber evidence="2 6">3.5.4.2</ecNumber>
    </recommendedName>
</protein>
<evidence type="ECO:0000256" key="2">
    <source>
        <dbReference type="ARBA" id="ARBA00012782"/>
    </source>
</evidence>
<dbReference type="GO" id="GO:0000034">
    <property type="term" value="F:adenine deaminase activity"/>
    <property type="evidence" value="ECO:0007669"/>
    <property type="project" value="UniProtKB-UniRule"/>
</dbReference>
<evidence type="ECO:0000313" key="10">
    <source>
        <dbReference type="Proteomes" id="UP000274920"/>
    </source>
</evidence>
<dbReference type="InterPro" id="IPR032466">
    <property type="entry name" value="Metal_Hydrolase"/>
</dbReference>
<feature type="domain" description="Adenine deaminase C-terminal" evidence="8">
    <location>
        <begin position="395"/>
        <end position="560"/>
    </location>
</feature>
<dbReference type="Gene3D" id="2.30.40.10">
    <property type="entry name" value="Urease, subunit C, domain 1"/>
    <property type="match status" value="1"/>
</dbReference>
<feature type="domain" description="Amidohydrolase-related" evidence="7">
    <location>
        <begin position="62"/>
        <end position="346"/>
    </location>
</feature>
<dbReference type="AlphaFoldDB" id="A0A426DR79"/>
<evidence type="ECO:0000256" key="3">
    <source>
        <dbReference type="ARBA" id="ARBA00022801"/>
    </source>
</evidence>
<dbReference type="EC" id="3.5.4.2" evidence="2 6"/>
<dbReference type="HAMAP" id="MF_01518">
    <property type="entry name" value="Adenine_deamin"/>
    <property type="match status" value="1"/>
</dbReference>
<comment type="similarity">
    <text evidence="1 6">Belongs to the metallo-dependent hydrolases superfamily. Adenine deaminase family.</text>
</comment>
<comment type="catalytic activity">
    <reaction evidence="5 6">
        <text>adenine + H2O + H(+) = hypoxanthine + NH4(+)</text>
        <dbReference type="Rhea" id="RHEA:23688"/>
        <dbReference type="ChEBI" id="CHEBI:15377"/>
        <dbReference type="ChEBI" id="CHEBI:15378"/>
        <dbReference type="ChEBI" id="CHEBI:16708"/>
        <dbReference type="ChEBI" id="CHEBI:17368"/>
        <dbReference type="ChEBI" id="CHEBI:28938"/>
        <dbReference type="EC" id="3.5.4.2"/>
    </reaction>
</comment>
<dbReference type="InterPro" id="IPR006679">
    <property type="entry name" value="Adenine_deam"/>
</dbReference>
<dbReference type="Proteomes" id="UP000274920">
    <property type="component" value="Unassembled WGS sequence"/>
</dbReference>
<dbReference type="SUPFAM" id="SSF51556">
    <property type="entry name" value="Metallo-dependent hydrolases"/>
    <property type="match status" value="1"/>
</dbReference>
<sequence length="565" mass="61424">MKKSMIRAAKGEIPADLVLKNGNVVNVFSEEIVTCDVAVVDGWIVGLGSYQGEREIDCTGKYIAPGLIDAHVHIESSMVSPLEFTKYIVRKGTTGIVADPHEIVNVSGKRGMDYILDASEHVPADVYVMVPSSVPATNIDTNGAGKFLAEDMAEYKSHPRVLGLGEMMRFVDVLGEDPETMDKLDAFSDMVMDGHAPGISSKEIQAYRMAGIQDDHECSTGEEALEKLRAGFHILVREGSGAKNLESILSGLLKKGASLDNCMFCTDDKHLEDIEKEGHINFCVRKAIALGVPEVKAYKMASWNAARFYGIPHAGAVGAGYRADLLIVDDLREAVPSMVIKNGTVVDDAWLSSFAYELKDRSLLHTVCIRSLSEEDLFLTKKEKNHVLELVPNELLTLHRVEEVPGQHGEFTPAQDYGKLVVMERHGKNGKVGVCPVKGYGIRSGAIATTISHDSHNIIAAGDNDRDILCAVRELGRIQGGYVIASGGKVIDELPLALSGLMSVNSAEEVQEKTGEMVQKARDMGVSEGVDPFITLSFMALTVIPELRLTESGMFDVTAMQFIEE</sequence>
<dbReference type="RefSeq" id="WP_125126946.1">
    <property type="nucleotide sequence ID" value="NZ_RHJS01000002.1"/>
</dbReference>
<name>A0A426DR79_9FIRM</name>
<evidence type="ECO:0000259" key="8">
    <source>
        <dbReference type="Pfam" id="PF13382"/>
    </source>
</evidence>
<comment type="caution">
    <text evidence="9">The sequence shown here is derived from an EMBL/GenBank/DDBJ whole genome shotgun (WGS) entry which is preliminary data.</text>
</comment>
<reference evidence="9" key="1">
    <citation type="submission" date="2018-10" db="EMBL/GenBank/DDBJ databases">
        <title>Schaedlerella arabinophila gen. nov. sp. nov., isolated from the mouse intestinal tract and comparative analysis with the genome of the closely related altered Schaedler flora strain ASF502.</title>
        <authorList>
            <person name="Miyake S."/>
            <person name="Soh M."/>
            <person name="Seedorf H."/>
        </authorList>
    </citation>
    <scope>NUCLEOTIDE SEQUENCE [LARGE SCALE GENOMIC DNA]</scope>
    <source>
        <strain evidence="9">DSM 106076</strain>
    </source>
</reference>
<evidence type="ECO:0000259" key="7">
    <source>
        <dbReference type="Pfam" id="PF01979"/>
    </source>
</evidence>
<keyword evidence="4 6" id="KW-0464">Manganese</keyword>
<comment type="cofactor">
    <cofactor evidence="6">
        <name>Mn(2+)</name>
        <dbReference type="ChEBI" id="CHEBI:29035"/>
    </cofactor>
</comment>
<dbReference type="Gene3D" id="3.20.20.140">
    <property type="entry name" value="Metal-dependent hydrolases"/>
    <property type="match status" value="1"/>
</dbReference>
<evidence type="ECO:0000313" key="9">
    <source>
        <dbReference type="EMBL" id="RRK35231.1"/>
    </source>
</evidence>
<evidence type="ECO:0000256" key="5">
    <source>
        <dbReference type="ARBA" id="ARBA00047720"/>
    </source>
</evidence>
<dbReference type="Pfam" id="PF01979">
    <property type="entry name" value="Amidohydro_1"/>
    <property type="match status" value="1"/>
</dbReference>
<dbReference type="EMBL" id="RHJS01000002">
    <property type="protein sequence ID" value="RRK35231.1"/>
    <property type="molecule type" value="Genomic_DNA"/>
</dbReference>
<dbReference type="PANTHER" id="PTHR11113:SF2">
    <property type="entry name" value="ADENINE DEAMINASE"/>
    <property type="match status" value="1"/>
</dbReference>
<dbReference type="Pfam" id="PF13382">
    <property type="entry name" value="Adenine_deam_C"/>
    <property type="match status" value="1"/>
</dbReference>